<comment type="caution">
    <text evidence="1">The sequence shown here is derived from an EMBL/GenBank/DDBJ whole genome shotgun (WGS) entry which is preliminary data.</text>
</comment>
<dbReference type="Proteomes" id="UP001194468">
    <property type="component" value="Unassembled WGS sequence"/>
</dbReference>
<keyword evidence="2" id="KW-1185">Reference proteome</keyword>
<dbReference type="EMBL" id="WHUW01000004">
    <property type="protein sequence ID" value="KAF8447279.1"/>
    <property type="molecule type" value="Genomic_DNA"/>
</dbReference>
<evidence type="ECO:0000313" key="1">
    <source>
        <dbReference type="EMBL" id="KAF8447279.1"/>
    </source>
</evidence>
<evidence type="ECO:0000313" key="2">
    <source>
        <dbReference type="Proteomes" id="UP001194468"/>
    </source>
</evidence>
<proteinExistence type="predicted"/>
<reference evidence="1" key="1">
    <citation type="submission" date="2019-10" db="EMBL/GenBank/DDBJ databases">
        <authorList>
            <consortium name="DOE Joint Genome Institute"/>
            <person name="Kuo A."/>
            <person name="Miyauchi S."/>
            <person name="Kiss E."/>
            <person name="Drula E."/>
            <person name="Kohler A."/>
            <person name="Sanchez-Garcia M."/>
            <person name="Andreopoulos B."/>
            <person name="Barry K.W."/>
            <person name="Bonito G."/>
            <person name="Buee M."/>
            <person name="Carver A."/>
            <person name="Chen C."/>
            <person name="Cichocki N."/>
            <person name="Clum A."/>
            <person name="Culley D."/>
            <person name="Crous P.W."/>
            <person name="Fauchery L."/>
            <person name="Girlanda M."/>
            <person name="Hayes R."/>
            <person name="Keri Z."/>
            <person name="LaButti K."/>
            <person name="Lipzen A."/>
            <person name="Lombard V."/>
            <person name="Magnuson J."/>
            <person name="Maillard F."/>
            <person name="Morin E."/>
            <person name="Murat C."/>
            <person name="Nolan M."/>
            <person name="Ohm R."/>
            <person name="Pangilinan J."/>
            <person name="Pereira M."/>
            <person name="Perotto S."/>
            <person name="Peter M."/>
            <person name="Riley R."/>
            <person name="Sitrit Y."/>
            <person name="Stielow B."/>
            <person name="Szollosi G."/>
            <person name="Zifcakova L."/>
            <person name="Stursova M."/>
            <person name="Spatafora J.W."/>
            <person name="Tedersoo L."/>
            <person name="Vaario L.-M."/>
            <person name="Yamada A."/>
            <person name="Yan M."/>
            <person name="Wang P."/>
            <person name="Xu J."/>
            <person name="Bruns T."/>
            <person name="Baldrian P."/>
            <person name="Vilgalys R."/>
            <person name="Henrissat B."/>
            <person name="Grigoriev I.V."/>
            <person name="Hibbett D."/>
            <person name="Nagy L.G."/>
            <person name="Martin F.M."/>
        </authorList>
    </citation>
    <scope>NUCLEOTIDE SEQUENCE</scope>
    <source>
        <strain evidence="1">BED1</strain>
    </source>
</reference>
<reference evidence="1" key="2">
    <citation type="journal article" date="2020" name="Nat. Commun.">
        <title>Large-scale genome sequencing of mycorrhizal fungi provides insights into the early evolution of symbiotic traits.</title>
        <authorList>
            <person name="Miyauchi S."/>
            <person name="Kiss E."/>
            <person name="Kuo A."/>
            <person name="Drula E."/>
            <person name="Kohler A."/>
            <person name="Sanchez-Garcia M."/>
            <person name="Morin E."/>
            <person name="Andreopoulos B."/>
            <person name="Barry K.W."/>
            <person name="Bonito G."/>
            <person name="Buee M."/>
            <person name="Carver A."/>
            <person name="Chen C."/>
            <person name="Cichocki N."/>
            <person name="Clum A."/>
            <person name="Culley D."/>
            <person name="Crous P.W."/>
            <person name="Fauchery L."/>
            <person name="Girlanda M."/>
            <person name="Hayes R.D."/>
            <person name="Keri Z."/>
            <person name="LaButti K."/>
            <person name="Lipzen A."/>
            <person name="Lombard V."/>
            <person name="Magnuson J."/>
            <person name="Maillard F."/>
            <person name="Murat C."/>
            <person name="Nolan M."/>
            <person name="Ohm R.A."/>
            <person name="Pangilinan J."/>
            <person name="Pereira M.F."/>
            <person name="Perotto S."/>
            <person name="Peter M."/>
            <person name="Pfister S."/>
            <person name="Riley R."/>
            <person name="Sitrit Y."/>
            <person name="Stielow J.B."/>
            <person name="Szollosi G."/>
            <person name="Zifcakova L."/>
            <person name="Stursova M."/>
            <person name="Spatafora J.W."/>
            <person name="Tedersoo L."/>
            <person name="Vaario L.M."/>
            <person name="Yamada A."/>
            <person name="Yan M."/>
            <person name="Wang P."/>
            <person name="Xu J."/>
            <person name="Bruns T."/>
            <person name="Baldrian P."/>
            <person name="Vilgalys R."/>
            <person name="Dunand C."/>
            <person name="Henrissat B."/>
            <person name="Grigoriev I.V."/>
            <person name="Hibbett D."/>
            <person name="Nagy L.G."/>
            <person name="Martin F.M."/>
        </authorList>
    </citation>
    <scope>NUCLEOTIDE SEQUENCE</scope>
    <source>
        <strain evidence="1">BED1</strain>
    </source>
</reference>
<dbReference type="AlphaFoldDB" id="A0AAD4C2N1"/>
<organism evidence="1 2">
    <name type="scientific">Boletus edulis BED1</name>
    <dbReference type="NCBI Taxonomy" id="1328754"/>
    <lineage>
        <taxon>Eukaryota</taxon>
        <taxon>Fungi</taxon>
        <taxon>Dikarya</taxon>
        <taxon>Basidiomycota</taxon>
        <taxon>Agaricomycotina</taxon>
        <taxon>Agaricomycetes</taxon>
        <taxon>Agaricomycetidae</taxon>
        <taxon>Boletales</taxon>
        <taxon>Boletineae</taxon>
        <taxon>Boletaceae</taxon>
        <taxon>Boletoideae</taxon>
        <taxon>Boletus</taxon>
    </lineage>
</organism>
<gene>
    <name evidence="1" type="ORF">L210DRAFT_987153</name>
</gene>
<protein>
    <submittedName>
        <fullName evidence="1">Uncharacterized protein</fullName>
    </submittedName>
</protein>
<name>A0AAD4C2N1_BOLED</name>
<accession>A0AAD4C2N1</accession>
<sequence length="125" mass="14556">MDRNSAYRLRLTPGWKSIHPVFNECFDSRELPRDENEWIRDEELGNAREAVKTFHRKHPSAPRPQKTMRVRFAGIDAACTCPICLDIPVPAPSGLFQSAEFLAFRAQFNRLPDYMFERPPRPEPK</sequence>